<reference evidence="1 2" key="1">
    <citation type="submission" date="2019-02" db="EMBL/GenBank/DDBJ databases">
        <title>Deep-cultivation of Planctomycetes and their phenomic and genomic characterization uncovers novel biology.</title>
        <authorList>
            <person name="Wiegand S."/>
            <person name="Jogler M."/>
            <person name="Boedeker C."/>
            <person name="Pinto D."/>
            <person name="Vollmers J."/>
            <person name="Rivas-Marin E."/>
            <person name="Kohn T."/>
            <person name="Peeters S.H."/>
            <person name="Heuer A."/>
            <person name="Rast P."/>
            <person name="Oberbeckmann S."/>
            <person name="Bunk B."/>
            <person name="Jeske O."/>
            <person name="Meyerdierks A."/>
            <person name="Storesund J.E."/>
            <person name="Kallscheuer N."/>
            <person name="Luecker S."/>
            <person name="Lage O.M."/>
            <person name="Pohl T."/>
            <person name="Merkel B.J."/>
            <person name="Hornburger P."/>
            <person name="Mueller R.-W."/>
            <person name="Bruemmer F."/>
            <person name="Labrenz M."/>
            <person name="Spormann A.M."/>
            <person name="Op Den Camp H."/>
            <person name="Overmann J."/>
            <person name="Amann R."/>
            <person name="Jetten M.S.M."/>
            <person name="Mascher T."/>
            <person name="Medema M.H."/>
            <person name="Devos D.P."/>
            <person name="Kaster A.-K."/>
            <person name="Ovreas L."/>
            <person name="Rohde M."/>
            <person name="Galperin M.Y."/>
            <person name="Jogler C."/>
        </authorList>
    </citation>
    <scope>NUCLEOTIDE SEQUENCE [LARGE SCALE GENOMIC DNA]</scope>
    <source>
        <strain evidence="1 2">Pla52n</strain>
    </source>
</reference>
<dbReference type="AlphaFoldDB" id="A0A5C6B9R2"/>
<evidence type="ECO:0008006" key="3">
    <source>
        <dbReference type="Google" id="ProtNLM"/>
    </source>
</evidence>
<dbReference type="Gene3D" id="3.30.470.20">
    <property type="entry name" value="ATP-grasp fold, B domain"/>
    <property type="match status" value="1"/>
</dbReference>
<gene>
    <name evidence="1" type="ORF">Pla52n_10400</name>
</gene>
<protein>
    <recommendedName>
        <fullName evidence="3">ATP-grasp domain-containing protein</fullName>
    </recommendedName>
</protein>
<dbReference type="SUPFAM" id="SSF56059">
    <property type="entry name" value="Glutathione synthetase ATP-binding domain-like"/>
    <property type="match status" value="1"/>
</dbReference>
<evidence type="ECO:0000313" key="2">
    <source>
        <dbReference type="Proteomes" id="UP000320176"/>
    </source>
</evidence>
<dbReference type="OrthoDB" id="9786585at2"/>
<keyword evidence="2" id="KW-1185">Reference proteome</keyword>
<dbReference type="EMBL" id="SJPN01000001">
    <property type="protein sequence ID" value="TWU08457.1"/>
    <property type="molecule type" value="Genomic_DNA"/>
</dbReference>
<dbReference type="Proteomes" id="UP000320176">
    <property type="component" value="Unassembled WGS sequence"/>
</dbReference>
<proteinExistence type="predicted"/>
<accession>A0A5C6B9R2</accession>
<organism evidence="1 2">
    <name type="scientific">Stieleria varia</name>
    <dbReference type="NCBI Taxonomy" id="2528005"/>
    <lineage>
        <taxon>Bacteria</taxon>
        <taxon>Pseudomonadati</taxon>
        <taxon>Planctomycetota</taxon>
        <taxon>Planctomycetia</taxon>
        <taxon>Pirellulales</taxon>
        <taxon>Pirellulaceae</taxon>
        <taxon>Stieleria</taxon>
    </lineage>
</organism>
<name>A0A5C6B9R2_9BACT</name>
<evidence type="ECO:0000313" key="1">
    <source>
        <dbReference type="EMBL" id="TWU08457.1"/>
    </source>
</evidence>
<dbReference type="RefSeq" id="WP_146518496.1">
    <property type="nucleotide sequence ID" value="NZ_CP151726.1"/>
</dbReference>
<sequence>MVVETPLLIVGGDSDPNTQRIVDQAHLRGIDYLFWDTDRDDACQIAWDFHAPAIDLGDQRVAPKSIFLRYNVFDGDASKNLAAFDVVQSFALAWPEIRILNRASMTDANNKSANLRHAIHAGFVIPDTFVLGNATPLAKMPCGDRHVIKPLGGGAHTRSVDSIANDTNALSELNPQFVQEKLDGENLRVFSIDGNLFCFHLITDELDYRDDVQVDVVQVDVPLSVIEPTHRLAGKLQFDYCALDFRCRNGMSAPVFLEINSFPMFVRFDDASENALADAVLSFLVSGS</sequence>
<comment type="caution">
    <text evidence="1">The sequence shown here is derived from an EMBL/GenBank/DDBJ whole genome shotgun (WGS) entry which is preliminary data.</text>
</comment>